<dbReference type="EMBL" id="SJPU01000002">
    <property type="protein sequence ID" value="TWU15514.1"/>
    <property type="molecule type" value="Genomic_DNA"/>
</dbReference>
<evidence type="ECO:0000313" key="2">
    <source>
        <dbReference type="Proteomes" id="UP000319908"/>
    </source>
</evidence>
<proteinExistence type="predicted"/>
<reference evidence="1 2" key="1">
    <citation type="journal article" date="2020" name="Antonie Van Leeuwenhoek">
        <title>Rhodopirellula heiligendammensis sp. nov., Rhodopirellula pilleata sp. nov., and Rhodopirellula solitaria sp. nov. isolated from natural or artificial marine surfaces in Northern Germany and California, USA, and emended description of the genus Rhodopirellula.</title>
        <authorList>
            <person name="Kallscheuer N."/>
            <person name="Wiegand S."/>
            <person name="Jogler M."/>
            <person name="Boedeker C."/>
            <person name="Peeters S.H."/>
            <person name="Rast P."/>
            <person name="Heuer A."/>
            <person name="Jetten M.S.M."/>
            <person name="Rohde M."/>
            <person name="Jogler C."/>
        </authorList>
    </citation>
    <scope>NUCLEOTIDE SEQUENCE [LARGE SCALE GENOMIC DNA]</scope>
    <source>
        <strain evidence="1 2">Poly21</strain>
    </source>
</reference>
<dbReference type="Proteomes" id="UP000319908">
    <property type="component" value="Unassembled WGS sequence"/>
</dbReference>
<sequence length="70" mass="7753">MRQVAPNEIEMGFLASNKRLGDWASAPFPLLASECRSCALLIVPVRSNSDAHEYVAVVGKKPRSWLKLAR</sequence>
<name>A0A5C6BXH6_9BACT</name>
<gene>
    <name evidence="1" type="ORF">Poly21_27110</name>
</gene>
<accession>A0A5C6BXH6</accession>
<keyword evidence="2" id="KW-1185">Reference proteome</keyword>
<comment type="caution">
    <text evidence="1">The sequence shown here is derived from an EMBL/GenBank/DDBJ whole genome shotgun (WGS) entry which is preliminary data.</text>
</comment>
<organism evidence="1 2">
    <name type="scientific">Allorhodopirellula heiligendammensis</name>
    <dbReference type="NCBI Taxonomy" id="2714739"/>
    <lineage>
        <taxon>Bacteria</taxon>
        <taxon>Pseudomonadati</taxon>
        <taxon>Planctomycetota</taxon>
        <taxon>Planctomycetia</taxon>
        <taxon>Pirellulales</taxon>
        <taxon>Pirellulaceae</taxon>
        <taxon>Allorhodopirellula</taxon>
    </lineage>
</organism>
<protein>
    <submittedName>
        <fullName evidence="1">Uncharacterized protein</fullName>
    </submittedName>
</protein>
<dbReference type="AlphaFoldDB" id="A0A5C6BXH6"/>
<evidence type="ECO:0000313" key="1">
    <source>
        <dbReference type="EMBL" id="TWU15514.1"/>
    </source>
</evidence>